<feature type="compositionally biased region" description="Basic and acidic residues" evidence="1">
    <location>
        <begin position="134"/>
        <end position="150"/>
    </location>
</feature>
<dbReference type="Proteomes" id="UP001372834">
    <property type="component" value="Unassembled WGS sequence"/>
</dbReference>
<feature type="region of interest" description="Disordered" evidence="1">
    <location>
        <begin position="71"/>
        <end position="90"/>
    </location>
</feature>
<reference evidence="2 3" key="1">
    <citation type="submission" date="2023-10" db="EMBL/GenBank/DDBJ databases">
        <title>Genomes of two closely related lineages of the louse Polyplax serrata with different host specificities.</title>
        <authorList>
            <person name="Martinu J."/>
            <person name="Tarabai H."/>
            <person name="Stefka J."/>
            <person name="Hypsa V."/>
        </authorList>
    </citation>
    <scope>NUCLEOTIDE SEQUENCE [LARGE SCALE GENOMIC DNA]</scope>
    <source>
        <strain evidence="2">HR10_N</strain>
    </source>
</reference>
<accession>A0AAN8SA88</accession>
<evidence type="ECO:0000256" key="1">
    <source>
        <dbReference type="SAM" id="MobiDB-lite"/>
    </source>
</evidence>
<feature type="compositionally biased region" description="Polar residues" evidence="1">
    <location>
        <begin position="121"/>
        <end position="132"/>
    </location>
</feature>
<protein>
    <submittedName>
        <fullName evidence="2">Uncharacterized protein</fullName>
    </submittedName>
</protein>
<organism evidence="2 3">
    <name type="scientific">Polyplax serrata</name>
    <name type="common">Common mouse louse</name>
    <dbReference type="NCBI Taxonomy" id="468196"/>
    <lineage>
        <taxon>Eukaryota</taxon>
        <taxon>Metazoa</taxon>
        <taxon>Ecdysozoa</taxon>
        <taxon>Arthropoda</taxon>
        <taxon>Hexapoda</taxon>
        <taxon>Insecta</taxon>
        <taxon>Pterygota</taxon>
        <taxon>Neoptera</taxon>
        <taxon>Paraneoptera</taxon>
        <taxon>Psocodea</taxon>
        <taxon>Troctomorpha</taxon>
        <taxon>Phthiraptera</taxon>
        <taxon>Anoplura</taxon>
        <taxon>Polyplacidae</taxon>
        <taxon>Polyplax</taxon>
    </lineage>
</organism>
<name>A0AAN8SA88_POLSC</name>
<evidence type="ECO:0000313" key="2">
    <source>
        <dbReference type="EMBL" id="KAK6639496.1"/>
    </source>
</evidence>
<sequence>MESRKRRHYIKGYRPTTVQYNSTFCRNNSDGKTKFGHYTSPKVQKQNGRINGCNGNNIIIHSKSPLFYMKTTSHKKPSPEEVEEEERRKRLSDTANKLLNKIKTWSAEHNSDVDVMVNDNSEQVSNSESKMPSSKKDSEAQGPEREEQCSSKKTHNTNICRRRIAHSVNKNKTVKIKNKIAKCKKNGRPVGPLKKYDVNKASVKDFQQRIQHKLINEIMQMPKENLQNMLNNPKINPIMEVKISHLVRENRLLIAQKLRAMAEIKMDAKESLLNSQILDDIDKLIDPVIETDLSVLPYDLIKQMENIFQVEFDFSVTKTAFEMNPNLNNEISYCPSKNATDLDNNKLCDTIFPTENNQSIAEDNSGRTVLKSETSLMNDLPSTSCENVTNLIANEDLTAYNCSTDEDVEKSESEQEDDSKCCYQKTPELLDVSKRRKITADNDYESCDENTTATYESDDCIEVFNSTNEKCSNCKTNVANSDVVVVNLNTEKDPTSRKQHSTSLTEGTSLHDRPIVVRSHTENESAVSAATQTDNWSPNFVYGVPVPEETKEETSTALLQEVTSIQNLINKLNERRFMIFLKLASIYPRGEFLADSYTEVNFVESTTNGNLFLADMMKEFFKKTRNNVNDSHRSRQYRSRGCRKRKRNEKSMKNQENHQQRGHRIELINILPPSSPA</sequence>
<comment type="caution">
    <text evidence="2">The sequence shown here is derived from an EMBL/GenBank/DDBJ whole genome shotgun (WGS) entry which is preliminary data.</text>
</comment>
<feature type="region of interest" description="Disordered" evidence="1">
    <location>
        <begin position="627"/>
        <end position="662"/>
    </location>
</feature>
<evidence type="ECO:0000313" key="3">
    <source>
        <dbReference type="Proteomes" id="UP001372834"/>
    </source>
</evidence>
<feature type="region of interest" description="Disordered" evidence="1">
    <location>
        <begin position="121"/>
        <end position="158"/>
    </location>
</feature>
<feature type="compositionally biased region" description="Basic and acidic residues" evidence="1">
    <location>
        <begin position="649"/>
        <end position="662"/>
    </location>
</feature>
<dbReference type="AlphaFoldDB" id="A0AAN8SA88"/>
<dbReference type="EMBL" id="JAWJWE010000003">
    <property type="protein sequence ID" value="KAK6639496.1"/>
    <property type="molecule type" value="Genomic_DNA"/>
</dbReference>
<gene>
    <name evidence="2" type="ORF">RUM43_007769</name>
</gene>
<proteinExistence type="predicted"/>
<feature type="compositionally biased region" description="Basic residues" evidence="1">
    <location>
        <begin position="634"/>
        <end position="648"/>
    </location>
</feature>